<dbReference type="SUPFAM" id="SSF103473">
    <property type="entry name" value="MFS general substrate transporter"/>
    <property type="match status" value="1"/>
</dbReference>
<gene>
    <name evidence="8" type="ORF">FSB_LOCUS52015</name>
</gene>
<feature type="transmembrane region" description="Helical" evidence="7">
    <location>
        <begin position="101"/>
        <end position="121"/>
    </location>
</feature>
<reference evidence="8" key="1">
    <citation type="submission" date="2018-02" db="EMBL/GenBank/DDBJ databases">
        <authorList>
            <person name="Cohen D.B."/>
            <person name="Kent A.D."/>
        </authorList>
    </citation>
    <scope>NUCLEOTIDE SEQUENCE</scope>
</reference>
<evidence type="ECO:0000256" key="2">
    <source>
        <dbReference type="ARBA" id="ARBA00005982"/>
    </source>
</evidence>
<feature type="transmembrane region" description="Helical" evidence="7">
    <location>
        <begin position="45"/>
        <end position="63"/>
    </location>
</feature>
<dbReference type="Gene3D" id="1.20.1250.20">
    <property type="entry name" value="MFS general substrate transporter like domains"/>
    <property type="match status" value="2"/>
</dbReference>
<evidence type="ECO:0000256" key="1">
    <source>
        <dbReference type="ARBA" id="ARBA00004141"/>
    </source>
</evidence>
<feature type="region of interest" description="Disordered" evidence="6">
    <location>
        <begin position="1"/>
        <end position="24"/>
    </location>
</feature>
<keyword evidence="4 7" id="KW-1133">Transmembrane helix</keyword>
<evidence type="ECO:0000256" key="5">
    <source>
        <dbReference type="ARBA" id="ARBA00023136"/>
    </source>
</evidence>
<keyword evidence="5 7" id="KW-0472">Membrane</keyword>
<evidence type="ECO:0000256" key="3">
    <source>
        <dbReference type="ARBA" id="ARBA00022692"/>
    </source>
</evidence>
<evidence type="ECO:0000256" key="7">
    <source>
        <dbReference type="SAM" id="Phobius"/>
    </source>
</evidence>
<keyword evidence="3 7" id="KW-0812">Transmembrane</keyword>
<evidence type="ECO:0000313" key="8">
    <source>
        <dbReference type="EMBL" id="SPD24133.1"/>
    </source>
</evidence>
<dbReference type="InterPro" id="IPR036259">
    <property type="entry name" value="MFS_trans_sf"/>
</dbReference>
<evidence type="ECO:0000256" key="4">
    <source>
        <dbReference type="ARBA" id="ARBA00022989"/>
    </source>
</evidence>
<evidence type="ECO:0000256" key="6">
    <source>
        <dbReference type="SAM" id="MobiDB-lite"/>
    </source>
</evidence>
<organism evidence="8">
    <name type="scientific">Fagus sylvatica</name>
    <name type="common">Beechnut</name>
    <dbReference type="NCBI Taxonomy" id="28930"/>
    <lineage>
        <taxon>Eukaryota</taxon>
        <taxon>Viridiplantae</taxon>
        <taxon>Streptophyta</taxon>
        <taxon>Embryophyta</taxon>
        <taxon>Tracheophyta</taxon>
        <taxon>Spermatophyta</taxon>
        <taxon>Magnoliopsida</taxon>
        <taxon>eudicotyledons</taxon>
        <taxon>Gunneridae</taxon>
        <taxon>Pentapetalae</taxon>
        <taxon>rosids</taxon>
        <taxon>fabids</taxon>
        <taxon>Fagales</taxon>
        <taxon>Fagaceae</taxon>
        <taxon>Fagus</taxon>
    </lineage>
</organism>
<dbReference type="InterPro" id="IPR000109">
    <property type="entry name" value="POT_fam"/>
</dbReference>
<dbReference type="AlphaFoldDB" id="A0A2N9IJA5"/>
<proteinExistence type="inferred from homology"/>
<dbReference type="GO" id="GO:0022857">
    <property type="term" value="F:transmembrane transporter activity"/>
    <property type="evidence" value="ECO:0007669"/>
    <property type="project" value="InterPro"/>
</dbReference>
<comment type="similarity">
    <text evidence="2">Belongs to the major facilitator superfamily. Proton-dependent oligopeptide transporter (POT/PTR) (TC 2.A.17) family.</text>
</comment>
<feature type="transmembrane region" description="Helical" evidence="7">
    <location>
        <begin position="146"/>
        <end position="168"/>
    </location>
</feature>
<feature type="transmembrane region" description="Helical" evidence="7">
    <location>
        <begin position="188"/>
        <end position="210"/>
    </location>
</feature>
<comment type="subcellular location">
    <subcellularLocation>
        <location evidence="1">Membrane</location>
        <topology evidence="1">Multi-pass membrane protein</topology>
    </subcellularLocation>
</comment>
<name>A0A2N9IJA5_FAGSY</name>
<dbReference type="GO" id="GO:0016020">
    <property type="term" value="C:membrane"/>
    <property type="evidence" value="ECO:0007669"/>
    <property type="project" value="UniProtKB-SubCell"/>
</dbReference>
<feature type="transmembrane region" description="Helical" evidence="7">
    <location>
        <begin position="75"/>
        <end position="95"/>
    </location>
</feature>
<protein>
    <submittedName>
        <fullName evidence="8">Uncharacterized protein</fullName>
    </submittedName>
</protein>
<dbReference type="EMBL" id="OIVN01005813">
    <property type="protein sequence ID" value="SPD24133.1"/>
    <property type="molecule type" value="Genomic_DNA"/>
</dbReference>
<sequence length="330" mass="36884">MEKNDKGPMEMEKTPKAVTTDEPENKYRGWKSMPFIIGNETFEKLGALGTLANLLIYLTTVFNMKSITAANIINIFNGTTNFATLLGAFLCDTYFGRYKTVGFAIIASFMGLLVIQLTAAIKKLHPPHCASGENTCKGPTAGQMTFLLTGFGLLIIGAAGIRPCNLAFGADQFNPKTESGKRGINSFFNWYFFTLTFAQIVWYEVIVVAIKKRRLKLPEQPWLSLFNHLSPSSINSKLSYTDQFRFLDKAATVTPQDQINPDGSAANPWKLCTMQQVEEVKCLLRVMPIWASAVIYYIAIVQQQYLCNLPSPSIQQTPWKPQFQDPSCIL</sequence>
<dbReference type="Pfam" id="PF00854">
    <property type="entry name" value="PTR2"/>
    <property type="match status" value="2"/>
</dbReference>
<dbReference type="PANTHER" id="PTHR11654">
    <property type="entry name" value="OLIGOPEPTIDE TRANSPORTER-RELATED"/>
    <property type="match status" value="1"/>
</dbReference>
<feature type="compositionally biased region" description="Basic and acidic residues" evidence="6">
    <location>
        <begin position="1"/>
        <end position="15"/>
    </location>
</feature>
<accession>A0A2N9IJA5</accession>